<dbReference type="SUPFAM" id="SSF53067">
    <property type="entry name" value="Actin-like ATPase domain"/>
    <property type="match status" value="2"/>
</dbReference>
<evidence type="ECO:0000256" key="1">
    <source>
        <dbReference type="ARBA" id="ARBA00009156"/>
    </source>
</evidence>
<feature type="domain" description="Carbohydrate kinase FGGY N-terminal" evidence="4">
    <location>
        <begin position="10"/>
        <end position="244"/>
    </location>
</feature>
<dbReference type="InterPro" id="IPR043129">
    <property type="entry name" value="ATPase_NBD"/>
</dbReference>
<dbReference type="InterPro" id="IPR050406">
    <property type="entry name" value="FGGY_Carb_Kinase"/>
</dbReference>
<dbReference type="Pfam" id="PF21546">
    <property type="entry name" value="FGGY_C_2"/>
    <property type="match status" value="1"/>
</dbReference>
<name>A0A4R6RM95_9HYPH</name>
<evidence type="ECO:0000256" key="3">
    <source>
        <dbReference type="ARBA" id="ARBA00022777"/>
    </source>
</evidence>
<keyword evidence="7" id="KW-1185">Reference proteome</keyword>
<keyword evidence="3 6" id="KW-0418">Kinase</keyword>
<accession>A0A4R6RM95</accession>
<dbReference type="GO" id="GO:0005975">
    <property type="term" value="P:carbohydrate metabolic process"/>
    <property type="evidence" value="ECO:0007669"/>
    <property type="project" value="InterPro"/>
</dbReference>
<evidence type="ECO:0000259" key="5">
    <source>
        <dbReference type="Pfam" id="PF21546"/>
    </source>
</evidence>
<evidence type="ECO:0000259" key="4">
    <source>
        <dbReference type="Pfam" id="PF00370"/>
    </source>
</evidence>
<dbReference type="AlphaFoldDB" id="A0A4R6RM95"/>
<dbReference type="GO" id="GO:0016301">
    <property type="term" value="F:kinase activity"/>
    <property type="evidence" value="ECO:0007669"/>
    <property type="project" value="UniProtKB-KW"/>
</dbReference>
<comment type="caution">
    <text evidence="6">The sequence shown here is derived from an EMBL/GenBank/DDBJ whole genome shotgun (WGS) entry which is preliminary data.</text>
</comment>
<dbReference type="EMBL" id="SNXY01000006">
    <property type="protein sequence ID" value="TDP87801.1"/>
    <property type="molecule type" value="Genomic_DNA"/>
</dbReference>
<reference evidence="6 7" key="1">
    <citation type="submission" date="2019-03" db="EMBL/GenBank/DDBJ databases">
        <title>Genomic Encyclopedia of Type Strains, Phase IV (KMG-IV): sequencing the most valuable type-strain genomes for metagenomic binning, comparative biology and taxonomic classification.</title>
        <authorList>
            <person name="Goeker M."/>
        </authorList>
    </citation>
    <scope>NUCLEOTIDE SEQUENCE [LARGE SCALE GENOMIC DNA]</scope>
    <source>
        <strain evidence="6 7">DSM 102969</strain>
    </source>
</reference>
<dbReference type="Gene3D" id="3.30.420.40">
    <property type="match status" value="2"/>
</dbReference>
<gene>
    <name evidence="6" type="ORF">EDD54_1700</name>
</gene>
<protein>
    <submittedName>
        <fullName evidence="6">Sugar (Pentulose or hexulose) kinase</fullName>
    </submittedName>
</protein>
<dbReference type="PANTHER" id="PTHR43095">
    <property type="entry name" value="SUGAR KINASE"/>
    <property type="match status" value="1"/>
</dbReference>
<dbReference type="RefSeq" id="WP_126541485.1">
    <property type="nucleotide sequence ID" value="NZ_BSPM01000008.1"/>
</dbReference>
<dbReference type="Pfam" id="PF00370">
    <property type="entry name" value="FGGY_N"/>
    <property type="match status" value="1"/>
</dbReference>
<keyword evidence="2" id="KW-0808">Transferase</keyword>
<dbReference type="OrthoDB" id="9786272at2"/>
<proteinExistence type="inferred from homology"/>
<sequence length="481" mass="50178">MADGPASVAVVDVGKTNVRVSAALADGHVVETIGTANAVLPGPPWRHHDLAGLGAFVFETLAALARRHPIERVIAAGHGSGGVLVGDDPDAGGDGAALPMIDYEQPLPAGIAEAYAPLAGDFLDRGSAIMMAATHQARQLLWMERDHPDAVAAARFHLGIPQYWAWRLSGRAVSEASFLGAQSHLWNVPARRFTPIVHTRGWERLMPPFAAAHADLGPVRPELARRFGLPAGMRVHAGVHDSTANAYRYRAAGRGDLMVVSTGTWIVALAGDVPLDRLVEARGMTLNADVDGRPVGGALTMGGREFAAIAGAQPDGAVADPAVAAALIDRGTMALPSFGDNDGQFPGTAGRGRIAGPPPEGPAERLALAVTTMALLTVACLDRLDGARAVVLDGSYLRDPLYARLVAALRPGRETLSNAESYGVAAGAALLAGHAVRTAPVELALERPDPFTHPGLVPYARAWRAAAEASVPPDIARRDRT</sequence>
<organism evidence="6 7">
    <name type="scientific">Oharaeibacter diazotrophicus</name>
    <dbReference type="NCBI Taxonomy" id="1920512"/>
    <lineage>
        <taxon>Bacteria</taxon>
        <taxon>Pseudomonadati</taxon>
        <taxon>Pseudomonadota</taxon>
        <taxon>Alphaproteobacteria</taxon>
        <taxon>Hyphomicrobiales</taxon>
        <taxon>Pleomorphomonadaceae</taxon>
        <taxon>Oharaeibacter</taxon>
    </lineage>
</organism>
<feature type="domain" description="Carbohydrate kinase FGGY C-terminal" evidence="5">
    <location>
        <begin position="256"/>
        <end position="434"/>
    </location>
</feature>
<dbReference type="Proteomes" id="UP000294547">
    <property type="component" value="Unassembled WGS sequence"/>
</dbReference>
<evidence type="ECO:0000313" key="6">
    <source>
        <dbReference type="EMBL" id="TDP87801.1"/>
    </source>
</evidence>
<evidence type="ECO:0000256" key="2">
    <source>
        <dbReference type="ARBA" id="ARBA00022679"/>
    </source>
</evidence>
<comment type="similarity">
    <text evidence="1">Belongs to the FGGY kinase family.</text>
</comment>
<dbReference type="InterPro" id="IPR049382">
    <property type="entry name" value="FGGY_C_2"/>
</dbReference>
<evidence type="ECO:0000313" key="7">
    <source>
        <dbReference type="Proteomes" id="UP000294547"/>
    </source>
</evidence>
<dbReference type="InterPro" id="IPR018484">
    <property type="entry name" value="FGGY_N"/>
</dbReference>